<dbReference type="Proteomes" id="UP000275461">
    <property type="component" value="Unassembled WGS sequence"/>
</dbReference>
<dbReference type="RefSeq" id="WP_121441908.1">
    <property type="nucleotide sequence ID" value="NZ_RCDA01000001.1"/>
</dbReference>
<accession>A0A498C6Y9</accession>
<proteinExistence type="predicted"/>
<organism evidence="1 2">
    <name type="scientific">Alkalispirillum mobile</name>
    <dbReference type="NCBI Taxonomy" id="85925"/>
    <lineage>
        <taxon>Bacteria</taxon>
        <taxon>Pseudomonadati</taxon>
        <taxon>Pseudomonadota</taxon>
        <taxon>Gammaproteobacteria</taxon>
        <taxon>Chromatiales</taxon>
        <taxon>Ectothiorhodospiraceae</taxon>
        <taxon>Alkalispirillum</taxon>
    </lineage>
</organism>
<dbReference type="EMBL" id="RCDA01000001">
    <property type="protein sequence ID" value="RLK51502.1"/>
    <property type="molecule type" value="Genomic_DNA"/>
</dbReference>
<keyword evidence="2" id="KW-1185">Reference proteome</keyword>
<reference evidence="1 2" key="1">
    <citation type="submission" date="2018-10" db="EMBL/GenBank/DDBJ databases">
        <title>Genomic Encyclopedia of Type Strains, Phase IV (KMG-IV): sequencing the most valuable type-strain genomes for metagenomic binning, comparative biology and taxonomic classification.</title>
        <authorList>
            <person name="Goeker M."/>
        </authorList>
    </citation>
    <scope>NUCLEOTIDE SEQUENCE [LARGE SCALE GENOMIC DNA]</scope>
    <source>
        <strain evidence="1 2">DSM 12769</strain>
    </source>
</reference>
<protein>
    <submittedName>
        <fullName evidence="1">Uncharacterized protein</fullName>
    </submittedName>
</protein>
<gene>
    <name evidence="1" type="ORF">DFR31_1444</name>
</gene>
<dbReference type="AlphaFoldDB" id="A0A498C6Y9"/>
<evidence type="ECO:0000313" key="2">
    <source>
        <dbReference type="Proteomes" id="UP000275461"/>
    </source>
</evidence>
<sequence>MERHNLAQAVARLLETGEQQALSKEELRHFHAEFRDEVAPAIDSHREHQRKAYEQMKEIAVR</sequence>
<name>A0A498C6Y9_9GAMM</name>
<comment type="caution">
    <text evidence="1">The sequence shown here is derived from an EMBL/GenBank/DDBJ whole genome shotgun (WGS) entry which is preliminary data.</text>
</comment>
<evidence type="ECO:0000313" key="1">
    <source>
        <dbReference type="EMBL" id="RLK51502.1"/>
    </source>
</evidence>